<dbReference type="Proteomes" id="UP000659344">
    <property type="component" value="Unassembled WGS sequence"/>
</dbReference>
<accession>A0ABQ1YGA7</accession>
<dbReference type="EMBL" id="BMFT01000001">
    <property type="protein sequence ID" value="GGH24233.1"/>
    <property type="molecule type" value="Genomic_DNA"/>
</dbReference>
<name>A0ABQ1YGA7_9BACL</name>
<evidence type="ECO:0000313" key="2">
    <source>
        <dbReference type="Proteomes" id="UP000659344"/>
    </source>
</evidence>
<protein>
    <submittedName>
        <fullName evidence="1">Uncharacterized protein</fullName>
    </submittedName>
</protein>
<evidence type="ECO:0000313" key="1">
    <source>
        <dbReference type="EMBL" id="GGH24233.1"/>
    </source>
</evidence>
<keyword evidence="2" id="KW-1185">Reference proteome</keyword>
<proteinExistence type="predicted"/>
<sequence>MNPINLGISIGRTVAAMFLSRLKYQHHAFFDVILNPVLLHIECAIDTYDDVKYVKLTFGMYHSGWP</sequence>
<reference evidence="2" key="1">
    <citation type="journal article" date="2019" name="Int. J. Syst. Evol. Microbiol.">
        <title>The Global Catalogue of Microorganisms (GCM) 10K type strain sequencing project: providing services to taxonomists for standard genome sequencing and annotation.</title>
        <authorList>
            <consortium name="The Broad Institute Genomics Platform"/>
            <consortium name="The Broad Institute Genome Sequencing Center for Infectious Disease"/>
            <person name="Wu L."/>
            <person name="Ma J."/>
        </authorList>
    </citation>
    <scope>NUCLEOTIDE SEQUENCE [LARGE SCALE GENOMIC DNA]</scope>
    <source>
        <strain evidence="2">CGMCC 1.12769</strain>
    </source>
</reference>
<comment type="caution">
    <text evidence="1">The sequence shown here is derived from an EMBL/GenBank/DDBJ whole genome shotgun (WGS) entry which is preliminary data.</text>
</comment>
<gene>
    <name evidence="1" type="ORF">GCM10008013_23880</name>
</gene>
<organism evidence="1 2">
    <name type="scientific">Paenibacillus segetis</name>
    <dbReference type="NCBI Taxonomy" id="1325360"/>
    <lineage>
        <taxon>Bacteria</taxon>
        <taxon>Bacillati</taxon>
        <taxon>Bacillota</taxon>
        <taxon>Bacilli</taxon>
        <taxon>Bacillales</taxon>
        <taxon>Paenibacillaceae</taxon>
        <taxon>Paenibacillus</taxon>
    </lineage>
</organism>